<organism evidence="5 6">
    <name type="scientific">Lactuca saligna</name>
    <name type="common">Willowleaf lettuce</name>
    <dbReference type="NCBI Taxonomy" id="75948"/>
    <lineage>
        <taxon>Eukaryota</taxon>
        <taxon>Viridiplantae</taxon>
        <taxon>Streptophyta</taxon>
        <taxon>Embryophyta</taxon>
        <taxon>Tracheophyta</taxon>
        <taxon>Spermatophyta</taxon>
        <taxon>Magnoliopsida</taxon>
        <taxon>eudicotyledons</taxon>
        <taxon>Gunneridae</taxon>
        <taxon>Pentapetalae</taxon>
        <taxon>asterids</taxon>
        <taxon>campanulids</taxon>
        <taxon>Asterales</taxon>
        <taxon>Asteraceae</taxon>
        <taxon>Cichorioideae</taxon>
        <taxon>Cichorieae</taxon>
        <taxon>Lactucinae</taxon>
        <taxon>Lactuca</taxon>
    </lineage>
</organism>
<keyword evidence="1" id="KW-0067">ATP-binding</keyword>
<dbReference type="EC" id="5.6.2.3" evidence="1"/>
<proteinExistence type="inferred from homology"/>
<dbReference type="InterPro" id="IPR010285">
    <property type="entry name" value="DNA_helicase_pif1-like_DEAD"/>
</dbReference>
<dbReference type="GO" id="GO:0000723">
    <property type="term" value="P:telomere maintenance"/>
    <property type="evidence" value="ECO:0007669"/>
    <property type="project" value="InterPro"/>
</dbReference>
<dbReference type="Pfam" id="PF14214">
    <property type="entry name" value="Helitron_like_N"/>
    <property type="match status" value="1"/>
</dbReference>
<accession>A0AA36E2Q0</accession>
<dbReference type="PANTHER" id="PTHR10492">
    <property type="match status" value="1"/>
</dbReference>
<dbReference type="Proteomes" id="UP001177003">
    <property type="component" value="Chromosome 4"/>
</dbReference>
<gene>
    <name evidence="5" type="ORF">LSALG_LOCUS20852</name>
</gene>
<evidence type="ECO:0000259" key="4">
    <source>
        <dbReference type="Pfam" id="PF21530"/>
    </source>
</evidence>
<dbReference type="SUPFAM" id="SSF52540">
    <property type="entry name" value="P-loop containing nucleoside triphosphate hydrolases"/>
    <property type="match status" value="2"/>
</dbReference>
<evidence type="ECO:0000259" key="3">
    <source>
        <dbReference type="Pfam" id="PF14214"/>
    </source>
</evidence>
<keyword evidence="1" id="KW-0233">DNA recombination</keyword>
<keyword evidence="1" id="KW-0234">DNA repair</keyword>
<dbReference type="AlphaFoldDB" id="A0AA36E2Q0"/>
<evidence type="ECO:0000256" key="1">
    <source>
        <dbReference type="RuleBase" id="RU363044"/>
    </source>
</evidence>
<feature type="domain" description="DNA helicase Pif1-like 2B" evidence="4">
    <location>
        <begin position="528"/>
        <end position="574"/>
    </location>
</feature>
<evidence type="ECO:0000313" key="5">
    <source>
        <dbReference type="EMBL" id="CAI9281139.1"/>
    </source>
</evidence>
<evidence type="ECO:0000313" key="6">
    <source>
        <dbReference type="Proteomes" id="UP001177003"/>
    </source>
</evidence>
<dbReference type="InterPro" id="IPR049163">
    <property type="entry name" value="Pif1-like_2B_dom"/>
</dbReference>
<name>A0AA36E2Q0_LACSI</name>
<comment type="cofactor">
    <cofactor evidence="1">
        <name>Mg(2+)</name>
        <dbReference type="ChEBI" id="CHEBI:18420"/>
    </cofactor>
</comment>
<dbReference type="Gene3D" id="3.40.50.300">
    <property type="entry name" value="P-loop containing nucleotide triphosphate hydrolases"/>
    <property type="match status" value="1"/>
</dbReference>
<feature type="domain" description="DNA helicase Pif1-like DEAD-box helicase" evidence="2">
    <location>
        <begin position="210"/>
        <end position="427"/>
    </location>
</feature>
<feature type="domain" description="Helitron helicase-like" evidence="3">
    <location>
        <begin position="15"/>
        <end position="83"/>
    </location>
</feature>
<dbReference type="GO" id="GO:0006281">
    <property type="term" value="P:DNA repair"/>
    <property type="evidence" value="ECO:0007669"/>
    <property type="project" value="UniProtKB-KW"/>
</dbReference>
<dbReference type="Pfam" id="PF21530">
    <property type="entry name" value="Pif1_2B_dom"/>
    <property type="match status" value="1"/>
</dbReference>
<evidence type="ECO:0000259" key="2">
    <source>
        <dbReference type="Pfam" id="PF05970"/>
    </source>
</evidence>
<sequence>MAIHNTLSRSHGIVKWSEITRYMDTHRQTDSHSRAYIIARVFNIKVHDFIRFLKEDKTFGGVETYLYTIEFHKRGLPHCHTLLWVSAADRVKIASDVDKYITAELPNPITEAELYETITTCMIHGPCGPLNNYDHFSVIYCFSVRLAIHFCCGTLHDTLRSAIPSKSMANFGLPVPSANLIGVLRNRKLLEEMSYDTKELLKQHNDQVPKLNNDQRLVYNKVVTSIENAKRILIFVYGHGGTSKKFLWVTILSYLRSIGKIILVVAASGIASLLLPSRKTAHSRFKIPIDLNNKKSCDIKKRTFLGDLMQCTTLIIWEEAPMSDRRWFEFFDHSLRDVLDCDEKQFGGMSVLLGGDFSETLPVLPKNTRFEIIALTLPSSYLWSYFIVHFLHTNMTLESSNTISHGSMTLSDFATWLLAIGNGHIGVPDKDDPRDSSWIRIPSSLLISLSPDSLQTLIYFVSGDDTLNEPTATLLSARAIVCPTNNSANEIKAHILKMVTSARVYNSTDTMQPNGKHTSDLEGLYPIEYLNQLSFPGIPPHELLLKVDCPIMLLRNISQREGLCNGTHMIVSQLLPCVIEATIITSTSIGKRVYIPRIKFIHNSSDLPFIFSRKQFPVKVCYSMTINKSQGQSLRKIGIYLLQPIYAHVQLQIQFKFLDSEQIRATLNLFSVF</sequence>
<dbReference type="InterPro" id="IPR025476">
    <property type="entry name" value="Helitron_helicase-like"/>
</dbReference>
<keyword evidence="1" id="KW-0347">Helicase</keyword>
<comment type="similarity">
    <text evidence="1">Belongs to the helicase family.</text>
</comment>
<dbReference type="InterPro" id="IPR027417">
    <property type="entry name" value="P-loop_NTPase"/>
</dbReference>
<keyword evidence="1" id="KW-0378">Hydrolase</keyword>
<keyword evidence="1" id="KW-0547">Nucleotide-binding</keyword>
<keyword evidence="6" id="KW-1185">Reference proteome</keyword>
<protein>
    <recommendedName>
        <fullName evidence="1">ATP-dependent DNA helicase</fullName>
        <ecNumber evidence="1">5.6.2.3</ecNumber>
    </recommendedName>
</protein>
<dbReference type="EMBL" id="OX465080">
    <property type="protein sequence ID" value="CAI9281139.1"/>
    <property type="molecule type" value="Genomic_DNA"/>
</dbReference>
<dbReference type="GO" id="GO:0006310">
    <property type="term" value="P:DNA recombination"/>
    <property type="evidence" value="ECO:0007669"/>
    <property type="project" value="UniProtKB-KW"/>
</dbReference>
<dbReference type="GO" id="GO:0005524">
    <property type="term" value="F:ATP binding"/>
    <property type="evidence" value="ECO:0007669"/>
    <property type="project" value="UniProtKB-KW"/>
</dbReference>
<dbReference type="GO" id="GO:0043139">
    <property type="term" value="F:5'-3' DNA helicase activity"/>
    <property type="evidence" value="ECO:0007669"/>
    <property type="project" value="UniProtKB-EC"/>
</dbReference>
<comment type="catalytic activity">
    <reaction evidence="1">
        <text>ATP + H2O = ADP + phosphate + H(+)</text>
        <dbReference type="Rhea" id="RHEA:13065"/>
        <dbReference type="ChEBI" id="CHEBI:15377"/>
        <dbReference type="ChEBI" id="CHEBI:15378"/>
        <dbReference type="ChEBI" id="CHEBI:30616"/>
        <dbReference type="ChEBI" id="CHEBI:43474"/>
        <dbReference type="ChEBI" id="CHEBI:456216"/>
        <dbReference type="EC" id="5.6.2.3"/>
    </reaction>
</comment>
<dbReference type="GO" id="GO:0016787">
    <property type="term" value="F:hydrolase activity"/>
    <property type="evidence" value="ECO:0007669"/>
    <property type="project" value="UniProtKB-KW"/>
</dbReference>
<dbReference type="Pfam" id="PF05970">
    <property type="entry name" value="PIF1"/>
    <property type="match status" value="1"/>
</dbReference>
<dbReference type="PANTHER" id="PTHR10492:SF96">
    <property type="entry name" value="ATP-DEPENDENT DNA HELICASE"/>
    <property type="match status" value="1"/>
</dbReference>
<reference evidence="5" key="1">
    <citation type="submission" date="2023-04" db="EMBL/GenBank/DDBJ databases">
        <authorList>
            <person name="Vijverberg K."/>
            <person name="Xiong W."/>
            <person name="Schranz E."/>
        </authorList>
    </citation>
    <scope>NUCLEOTIDE SEQUENCE</scope>
</reference>
<keyword evidence="1" id="KW-0227">DNA damage</keyword>